<organism evidence="1 2">
    <name type="scientific">Paractinoplanes lichenicola</name>
    <dbReference type="NCBI Taxonomy" id="2802976"/>
    <lineage>
        <taxon>Bacteria</taxon>
        <taxon>Bacillati</taxon>
        <taxon>Actinomycetota</taxon>
        <taxon>Actinomycetes</taxon>
        <taxon>Micromonosporales</taxon>
        <taxon>Micromonosporaceae</taxon>
        <taxon>Paractinoplanes</taxon>
    </lineage>
</organism>
<sequence length="197" mass="20973">MGELILVNGLPGSGKTTLATGLASLLDAPLISKDALKEAVAGVVPSVPGSALGAAAGDMMWSLAAALPGRVVLESWWFKPRDLAFVEAGLRLCRPDSAVEIWCDVPADVAQTRYAARRRHQIHDDQRRLAEDWPRWAAEAQPLDLTPVVRVNTHDPVDLRDLAARIAALQESSPGRQLRSRQSSGVLSVAGFGGAPS</sequence>
<dbReference type="Gene3D" id="3.40.50.300">
    <property type="entry name" value="P-loop containing nucleotide triphosphate hydrolases"/>
    <property type="match status" value="1"/>
</dbReference>
<evidence type="ECO:0000313" key="1">
    <source>
        <dbReference type="EMBL" id="MBL7262226.1"/>
    </source>
</evidence>
<comment type="caution">
    <text evidence="1">The sequence shown here is derived from an EMBL/GenBank/DDBJ whole genome shotgun (WGS) entry which is preliminary data.</text>
</comment>
<dbReference type="Pfam" id="PF13671">
    <property type="entry name" value="AAA_33"/>
    <property type="match status" value="1"/>
</dbReference>
<evidence type="ECO:0000313" key="2">
    <source>
        <dbReference type="Proteomes" id="UP000598996"/>
    </source>
</evidence>
<dbReference type="SUPFAM" id="SSF52540">
    <property type="entry name" value="P-loop containing nucleoside triphosphate hydrolases"/>
    <property type="match status" value="1"/>
</dbReference>
<proteinExistence type="predicted"/>
<dbReference type="RefSeq" id="WP_203078768.1">
    <property type="nucleotide sequence ID" value="NZ_JAENHO010000028.1"/>
</dbReference>
<name>A0ABS1W663_9ACTN</name>
<accession>A0ABS1W663</accession>
<gene>
    <name evidence="1" type="ORF">JKJ07_48955</name>
</gene>
<dbReference type="Proteomes" id="UP000598996">
    <property type="component" value="Unassembled WGS sequence"/>
</dbReference>
<keyword evidence="2" id="KW-1185">Reference proteome</keyword>
<dbReference type="InterPro" id="IPR027417">
    <property type="entry name" value="P-loop_NTPase"/>
</dbReference>
<dbReference type="EMBL" id="JAENHO010000028">
    <property type="protein sequence ID" value="MBL7262226.1"/>
    <property type="molecule type" value="Genomic_DNA"/>
</dbReference>
<protein>
    <submittedName>
        <fullName evidence="1">AAA family ATPase</fullName>
    </submittedName>
</protein>
<reference evidence="1 2" key="1">
    <citation type="submission" date="2021-01" db="EMBL/GenBank/DDBJ databases">
        <title>Actinoplanes sp. nov. LDG1-01 isolated from lichen.</title>
        <authorList>
            <person name="Saeng-In P."/>
            <person name="Phongsopitanun W."/>
            <person name="Kanchanasin P."/>
            <person name="Yuki M."/>
            <person name="Kudo T."/>
            <person name="Ohkuma M."/>
            <person name="Tanasupawat S."/>
        </authorList>
    </citation>
    <scope>NUCLEOTIDE SEQUENCE [LARGE SCALE GENOMIC DNA]</scope>
    <source>
        <strain evidence="1 2">LDG1-01</strain>
    </source>
</reference>